<sequence>MYLSLDKNKLAACKSSNASLVTMLILCGSKLDIPDSDGSLPLHYAAQRGGPNMCSLLLRFCPNAIEYQNSKRNSPLHIACANSNMVSASTILKAALNPSFIYFKISDFGSLATVLTKREYDVTLLNKDGQTPELVAGNLGHFELASMLQYELYEAGKDVTYSTKPGLFSLLSYPICGYPGRRRAMFFWMIAISFGWLYPYLFFRVSFYIFDIYLDMDFASAAFNFDLYCGMKHSLALFTKLYCNQEFHVYHFIISPFWSLIFQISSSSVALTYNETTVFICLNLFLWTSFFVEVCKNPGYLPTNTVEYEEEMHELFGECRRLRNRTSLLSIDSIAGESQKEILPLEVKALRRSIRVLKRRLNSLCHTCGCVKPIRAKHCSLCNRCVRVMDHHCPVTDNCVGQDNRVWFLFTSISVSVVSIWIGWLIIKYWYYSPSTSFWEISTLFLLSIGCAFALNAFIMTIMNAVFNLTTNELANWRRYEYFGNAKTGFKNPFNKGCWSNIVEFFCPHYYVTERELFRKRGAVDKEYPFVV</sequence>
<keyword evidence="3 7" id="KW-0812">Transmembrane</keyword>
<dbReference type="InterPro" id="IPR039859">
    <property type="entry name" value="PFA4/ZDH16/20/ERF2-like"/>
</dbReference>
<protein>
    <recommendedName>
        <fullName evidence="7">Palmitoyltransferase</fullName>
        <ecNumber evidence="7">2.3.1.225</ecNumber>
    </recommendedName>
</protein>
<dbReference type="OrthoDB" id="6224379at2759"/>
<dbReference type="GO" id="GO:0006612">
    <property type="term" value="P:protein targeting to membrane"/>
    <property type="evidence" value="ECO:0007669"/>
    <property type="project" value="TreeGrafter"/>
</dbReference>
<evidence type="ECO:0000256" key="5">
    <source>
        <dbReference type="ARBA" id="ARBA00023136"/>
    </source>
</evidence>
<dbReference type="GO" id="GO:0005783">
    <property type="term" value="C:endoplasmic reticulum"/>
    <property type="evidence" value="ECO:0007669"/>
    <property type="project" value="TreeGrafter"/>
</dbReference>
<reference evidence="9 10" key="2">
    <citation type="submission" date="2018-11" db="EMBL/GenBank/DDBJ databases">
        <authorList>
            <consortium name="Pathogen Informatics"/>
        </authorList>
    </citation>
    <scope>NUCLEOTIDE SEQUENCE [LARGE SCALE GENOMIC DNA]</scope>
</reference>
<feature type="transmembrane region" description="Helical" evidence="7">
    <location>
        <begin position="249"/>
        <end position="271"/>
    </location>
</feature>
<evidence type="ECO:0000256" key="7">
    <source>
        <dbReference type="RuleBase" id="RU079119"/>
    </source>
</evidence>
<comment type="catalytic activity">
    <reaction evidence="7">
        <text>L-cysteinyl-[protein] + hexadecanoyl-CoA = S-hexadecanoyl-L-cysteinyl-[protein] + CoA</text>
        <dbReference type="Rhea" id="RHEA:36683"/>
        <dbReference type="Rhea" id="RHEA-COMP:10131"/>
        <dbReference type="Rhea" id="RHEA-COMP:11032"/>
        <dbReference type="ChEBI" id="CHEBI:29950"/>
        <dbReference type="ChEBI" id="CHEBI:57287"/>
        <dbReference type="ChEBI" id="CHEBI:57379"/>
        <dbReference type="ChEBI" id="CHEBI:74151"/>
        <dbReference type="EC" id="2.3.1.225"/>
    </reaction>
</comment>
<keyword evidence="2 7" id="KW-0808">Transferase</keyword>
<evidence type="ECO:0000259" key="8">
    <source>
        <dbReference type="Pfam" id="PF01529"/>
    </source>
</evidence>
<dbReference type="PANTHER" id="PTHR22883">
    <property type="entry name" value="ZINC FINGER DHHC DOMAIN CONTAINING PROTEIN"/>
    <property type="match status" value="1"/>
</dbReference>
<keyword evidence="5 7" id="KW-0472">Membrane</keyword>
<evidence type="ECO:0000256" key="2">
    <source>
        <dbReference type="ARBA" id="ARBA00022679"/>
    </source>
</evidence>
<feature type="transmembrane region" description="Helical" evidence="7">
    <location>
        <begin position="184"/>
        <end position="201"/>
    </location>
</feature>
<dbReference type="PROSITE" id="PS50216">
    <property type="entry name" value="DHHC"/>
    <property type="match status" value="1"/>
</dbReference>
<dbReference type="WBParaSite" id="HDID_0000848401-mRNA-1">
    <property type="protein sequence ID" value="HDID_0000848401-mRNA-1"/>
    <property type="gene ID" value="HDID_0000848401"/>
</dbReference>
<evidence type="ECO:0000256" key="6">
    <source>
        <dbReference type="ARBA" id="ARBA00023315"/>
    </source>
</evidence>
<dbReference type="AlphaFoldDB" id="A0A0R3ST10"/>
<keyword evidence="4 7" id="KW-1133">Transmembrane helix</keyword>
<evidence type="ECO:0000313" key="11">
    <source>
        <dbReference type="WBParaSite" id="HDID_0000848401-mRNA-1"/>
    </source>
</evidence>
<keyword evidence="6 7" id="KW-0012">Acyltransferase</keyword>
<evidence type="ECO:0000256" key="4">
    <source>
        <dbReference type="ARBA" id="ARBA00022989"/>
    </source>
</evidence>
<evidence type="ECO:0000256" key="1">
    <source>
        <dbReference type="ARBA" id="ARBA00004141"/>
    </source>
</evidence>
<dbReference type="GO" id="GO:0005794">
    <property type="term" value="C:Golgi apparatus"/>
    <property type="evidence" value="ECO:0007669"/>
    <property type="project" value="TreeGrafter"/>
</dbReference>
<dbReference type="GO" id="GO:0019706">
    <property type="term" value="F:protein-cysteine S-palmitoyltransferase activity"/>
    <property type="evidence" value="ECO:0007669"/>
    <property type="project" value="UniProtKB-EC"/>
</dbReference>
<dbReference type="STRING" id="6216.A0A0R3ST10"/>
<accession>A0A0R3ST10</accession>
<evidence type="ECO:0000313" key="9">
    <source>
        <dbReference type="EMBL" id="VDL60800.1"/>
    </source>
</evidence>
<dbReference type="Pfam" id="PF01529">
    <property type="entry name" value="DHHC"/>
    <property type="match status" value="1"/>
</dbReference>
<dbReference type="SMART" id="SM00248">
    <property type="entry name" value="ANK"/>
    <property type="match status" value="2"/>
</dbReference>
<dbReference type="GO" id="GO:0016020">
    <property type="term" value="C:membrane"/>
    <property type="evidence" value="ECO:0007669"/>
    <property type="project" value="UniProtKB-SubCell"/>
</dbReference>
<feature type="transmembrane region" description="Helical" evidence="7">
    <location>
        <begin position="406"/>
        <end position="432"/>
    </location>
</feature>
<dbReference type="InterPro" id="IPR036770">
    <property type="entry name" value="Ankyrin_rpt-contain_sf"/>
</dbReference>
<dbReference type="Pfam" id="PF12796">
    <property type="entry name" value="Ank_2"/>
    <property type="match status" value="1"/>
</dbReference>
<reference evidence="11" key="1">
    <citation type="submission" date="2017-02" db="UniProtKB">
        <authorList>
            <consortium name="WormBaseParasite"/>
        </authorList>
    </citation>
    <scope>IDENTIFICATION</scope>
</reference>
<dbReference type="Gene3D" id="1.25.40.20">
    <property type="entry name" value="Ankyrin repeat-containing domain"/>
    <property type="match status" value="1"/>
</dbReference>
<dbReference type="Proteomes" id="UP000274504">
    <property type="component" value="Unassembled WGS sequence"/>
</dbReference>
<dbReference type="SUPFAM" id="SSF48403">
    <property type="entry name" value="Ankyrin repeat"/>
    <property type="match status" value="1"/>
</dbReference>
<dbReference type="InterPro" id="IPR002110">
    <property type="entry name" value="Ankyrin_rpt"/>
</dbReference>
<evidence type="ECO:0000256" key="3">
    <source>
        <dbReference type="ARBA" id="ARBA00022692"/>
    </source>
</evidence>
<organism evidence="11">
    <name type="scientific">Hymenolepis diminuta</name>
    <name type="common">Rat tapeworm</name>
    <dbReference type="NCBI Taxonomy" id="6216"/>
    <lineage>
        <taxon>Eukaryota</taxon>
        <taxon>Metazoa</taxon>
        <taxon>Spiralia</taxon>
        <taxon>Lophotrochozoa</taxon>
        <taxon>Platyhelminthes</taxon>
        <taxon>Cestoda</taxon>
        <taxon>Eucestoda</taxon>
        <taxon>Cyclophyllidea</taxon>
        <taxon>Hymenolepididae</taxon>
        <taxon>Hymenolepis</taxon>
    </lineage>
</organism>
<name>A0A0R3ST10_HYMDI</name>
<gene>
    <name evidence="9" type="ORF">HDID_LOCUS8482</name>
</gene>
<comment type="domain">
    <text evidence="7">The DHHC domain is required for palmitoyltransferase activity.</text>
</comment>
<feature type="domain" description="Palmitoyltransferase DHHC" evidence="8">
    <location>
        <begin position="363"/>
        <end position="477"/>
    </location>
</feature>
<dbReference type="InterPro" id="IPR001594">
    <property type="entry name" value="Palmitoyltrfase_DHHC"/>
</dbReference>
<evidence type="ECO:0000313" key="10">
    <source>
        <dbReference type="Proteomes" id="UP000274504"/>
    </source>
</evidence>
<feature type="transmembrane region" description="Helical" evidence="7">
    <location>
        <begin position="444"/>
        <end position="469"/>
    </location>
</feature>
<proteinExistence type="inferred from homology"/>
<comment type="subcellular location">
    <subcellularLocation>
        <location evidence="1">Membrane</location>
        <topology evidence="1">Multi-pass membrane protein</topology>
    </subcellularLocation>
</comment>
<comment type="similarity">
    <text evidence="7">Belongs to the DHHC palmitoyltransferase family.</text>
</comment>
<dbReference type="EMBL" id="UYSG01011085">
    <property type="protein sequence ID" value="VDL60800.1"/>
    <property type="molecule type" value="Genomic_DNA"/>
</dbReference>
<dbReference type="EC" id="2.3.1.225" evidence="7"/>